<dbReference type="RefSeq" id="WP_314511550.1">
    <property type="nucleotide sequence ID" value="NZ_JASJOU010000004.1"/>
</dbReference>
<keyword evidence="2" id="KW-1185">Reference proteome</keyword>
<reference evidence="1" key="1">
    <citation type="submission" date="2023-05" db="EMBL/GenBank/DDBJ databases">
        <authorList>
            <person name="Zhang X."/>
        </authorList>
    </citation>
    <scope>NUCLEOTIDE SEQUENCE</scope>
    <source>
        <strain evidence="1">BD1B2-1</strain>
    </source>
</reference>
<accession>A0AAE3R6U1</accession>
<gene>
    <name evidence="1" type="ORF">QNI22_14445</name>
</gene>
<evidence type="ECO:0000313" key="2">
    <source>
        <dbReference type="Proteomes" id="UP001232063"/>
    </source>
</evidence>
<proteinExistence type="predicted"/>
<evidence type="ECO:0000313" key="1">
    <source>
        <dbReference type="EMBL" id="MDJ1501863.1"/>
    </source>
</evidence>
<comment type="caution">
    <text evidence="1">The sequence shown here is derived from an EMBL/GenBank/DDBJ whole genome shotgun (WGS) entry which is preliminary data.</text>
</comment>
<organism evidence="1 2">
    <name type="scientific">Xanthocytophaga agilis</name>
    <dbReference type="NCBI Taxonomy" id="3048010"/>
    <lineage>
        <taxon>Bacteria</taxon>
        <taxon>Pseudomonadati</taxon>
        <taxon>Bacteroidota</taxon>
        <taxon>Cytophagia</taxon>
        <taxon>Cytophagales</taxon>
        <taxon>Rhodocytophagaceae</taxon>
        <taxon>Xanthocytophaga</taxon>
    </lineage>
</organism>
<protein>
    <submittedName>
        <fullName evidence="1">Uncharacterized protein</fullName>
    </submittedName>
</protein>
<dbReference type="Proteomes" id="UP001232063">
    <property type="component" value="Unassembled WGS sequence"/>
</dbReference>
<dbReference type="EMBL" id="JASJOU010000004">
    <property type="protein sequence ID" value="MDJ1501863.1"/>
    <property type="molecule type" value="Genomic_DNA"/>
</dbReference>
<dbReference type="AlphaFoldDB" id="A0AAE3R6U1"/>
<name>A0AAE3R6U1_9BACT</name>
<sequence length="256" mass="29939">MITEFEIKYETAASIPPPYCYYYHIKGLVSPNDIKIDFAWVYHNREGLTQEDIEDEGFTGQDDFSWKGNISKIWLPLMETLLKSSRTSTKTDNNDHPFLELTFKTQKNVLFQGSPDSIWDWEYFLQEFIQGIYETSGKEAPLLIRYKKIAVQSTLFCSLKIQFKDRSVAIQTRLNDAKMQQKSGNWDEMKDLLELIFSLSYISEKAEKREPHLQGSYIDIGENLWYELGKVALNPSLKVNTIAQIEQYINKIVKFR</sequence>